<reference evidence="1 2" key="1">
    <citation type="journal article" date="2018" name="PLoS Genet.">
        <title>Population sequencing reveals clonal diversity and ancestral inbreeding in the grapevine cultivar Chardonnay.</title>
        <authorList>
            <person name="Roach M.J."/>
            <person name="Johnson D.L."/>
            <person name="Bohlmann J."/>
            <person name="van Vuuren H.J."/>
            <person name="Jones S.J."/>
            <person name="Pretorius I.S."/>
            <person name="Schmidt S.A."/>
            <person name="Borneman A.R."/>
        </authorList>
    </citation>
    <scope>NUCLEOTIDE SEQUENCE [LARGE SCALE GENOMIC DNA]</scope>
    <source>
        <strain evidence="2">cv. Chardonnay</strain>
        <tissue evidence="1">Leaf</tissue>
    </source>
</reference>
<organism evidence="1 2">
    <name type="scientific">Vitis vinifera</name>
    <name type="common">Grape</name>
    <dbReference type="NCBI Taxonomy" id="29760"/>
    <lineage>
        <taxon>Eukaryota</taxon>
        <taxon>Viridiplantae</taxon>
        <taxon>Streptophyta</taxon>
        <taxon>Embryophyta</taxon>
        <taxon>Tracheophyta</taxon>
        <taxon>Spermatophyta</taxon>
        <taxon>Magnoliopsida</taxon>
        <taxon>eudicotyledons</taxon>
        <taxon>Gunneridae</taxon>
        <taxon>Pentapetalae</taxon>
        <taxon>rosids</taxon>
        <taxon>Vitales</taxon>
        <taxon>Vitaceae</taxon>
        <taxon>Viteae</taxon>
        <taxon>Vitis</taxon>
    </lineage>
</organism>
<sequence>MDITVKLEESDGSAPVDKGRYQRLVGKLIYLSHTRPDIGFSVSVGLFFQRTTKKEIEIFSDADWAGSVTDRRSTSGHCSFVWGNLVTWRSKKQSVVARSSAEAEFRAMAQATISIAKNPVHHDRTKHVEIDRHFIKEKIEEGVFKVSYTPTNCQTADILTKALARVNFEDLTEKLGMINIYNAA</sequence>
<dbReference type="EMBL" id="QGNW01002567">
    <property type="protein sequence ID" value="RVW17945.1"/>
    <property type="molecule type" value="Genomic_DNA"/>
</dbReference>
<accession>A0A438C3Y1</accession>
<dbReference type="PANTHER" id="PTHR11439:SF440">
    <property type="entry name" value="INTEGRASE CATALYTIC DOMAIN-CONTAINING PROTEIN"/>
    <property type="match status" value="1"/>
</dbReference>
<gene>
    <name evidence="1" type="primary">RE2_356</name>
    <name evidence="1" type="ORF">CK203_108021</name>
</gene>
<proteinExistence type="predicted"/>
<dbReference type="AlphaFoldDB" id="A0A438C3Y1"/>
<dbReference type="InterPro" id="IPR043502">
    <property type="entry name" value="DNA/RNA_pol_sf"/>
</dbReference>
<comment type="caution">
    <text evidence="1">The sequence shown here is derived from an EMBL/GenBank/DDBJ whole genome shotgun (WGS) entry which is preliminary data.</text>
</comment>
<dbReference type="CDD" id="cd09272">
    <property type="entry name" value="RNase_HI_RT_Ty1"/>
    <property type="match status" value="1"/>
</dbReference>
<name>A0A438C3Y1_VITVI</name>
<evidence type="ECO:0000313" key="2">
    <source>
        <dbReference type="Proteomes" id="UP000288805"/>
    </source>
</evidence>
<dbReference type="SUPFAM" id="SSF56672">
    <property type="entry name" value="DNA/RNA polymerases"/>
    <property type="match status" value="1"/>
</dbReference>
<protein>
    <submittedName>
        <fullName evidence="1">Retrovirus-related Pol polyprotein from transposon RE2</fullName>
    </submittedName>
</protein>
<dbReference type="PANTHER" id="PTHR11439">
    <property type="entry name" value="GAG-POL-RELATED RETROTRANSPOSON"/>
    <property type="match status" value="1"/>
</dbReference>
<dbReference type="Proteomes" id="UP000288805">
    <property type="component" value="Unassembled WGS sequence"/>
</dbReference>
<evidence type="ECO:0000313" key="1">
    <source>
        <dbReference type="EMBL" id="RVW17945.1"/>
    </source>
</evidence>